<comment type="caution">
    <text evidence="1">The sequence shown here is derived from an EMBL/GenBank/DDBJ whole genome shotgun (WGS) entry which is preliminary data.</text>
</comment>
<dbReference type="EMBL" id="WIXP02000012">
    <property type="protein sequence ID" value="KAF6201580.1"/>
    <property type="molecule type" value="Genomic_DNA"/>
</dbReference>
<proteinExistence type="predicted"/>
<sequence length="126" mass="14623">MRLPARCLLDIQLGDEVFWCRFCLQIPAWIEMLTHADAAERTNKFSSEFTTGLSWQHLLETLMTLNERKELIMLLQEESQYTPNIALLEADFNNAFSTANWKDMLESLVASFQIPKCLERAQPALR</sequence>
<accession>A0A8S9WXC2</accession>
<dbReference type="Proteomes" id="UP000466442">
    <property type="component" value="Linkage Group LG12"/>
</dbReference>
<evidence type="ECO:0000313" key="1">
    <source>
        <dbReference type="EMBL" id="KAF6201580.1"/>
    </source>
</evidence>
<dbReference type="AlphaFoldDB" id="A0A8S9WXC2"/>
<evidence type="ECO:0000313" key="2">
    <source>
        <dbReference type="Proteomes" id="UP000466442"/>
    </source>
</evidence>
<name>A0A8S9WXC2_APOLU</name>
<keyword evidence="2" id="KW-1185">Reference proteome</keyword>
<gene>
    <name evidence="1" type="ORF">GE061_003972</name>
</gene>
<protein>
    <submittedName>
        <fullName evidence="1">Uncharacterized protein</fullName>
    </submittedName>
</protein>
<organism evidence="1 2">
    <name type="scientific">Apolygus lucorum</name>
    <name type="common">Small green plant bug</name>
    <name type="synonym">Lygocoris lucorum</name>
    <dbReference type="NCBI Taxonomy" id="248454"/>
    <lineage>
        <taxon>Eukaryota</taxon>
        <taxon>Metazoa</taxon>
        <taxon>Ecdysozoa</taxon>
        <taxon>Arthropoda</taxon>
        <taxon>Hexapoda</taxon>
        <taxon>Insecta</taxon>
        <taxon>Pterygota</taxon>
        <taxon>Neoptera</taxon>
        <taxon>Paraneoptera</taxon>
        <taxon>Hemiptera</taxon>
        <taxon>Heteroptera</taxon>
        <taxon>Panheteroptera</taxon>
        <taxon>Cimicomorpha</taxon>
        <taxon>Miridae</taxon>
        <taxon>Mirini</taxon>
        <taxon>Apolygus</taxon>
    </lineage>
</organism>
<reference evidence="1" key="1">
    <citation type="journal article" date="2021" name="Mol. Ecol. Resour.">
        <title>Apolygus lucorum genome provides insights into omnivorousness and mesophyll feeding.</title>
        <authorList>
            <person name="Liu Y."/>
            <person name="Liu H."/>
            <person name="Wang H."/>
            <person name="Huang T."/>
            <person name="Liu B."/>
            <person name="Yang B."/>
            <person name="Yin L."/>
            <person name="Li B."/>
            <person name="Zhang Y."/>
            <person name="Zhang S."/>
            <person name="Jiang F."/>
            <person name="Zhang X."/>
            <person name="Ren Y."/>
            <person name="Wang B."/>
            <person name="Wang S."/>
            <person name="Lu Y."/>
            <person name="Wu K."/>
            <person name="Fan W."/>
            <person name="Wang G."/>
        </authorList>
    </citation>
    <scope>NUCLEOTIDE SEQUENCE</scope>
    <source>
        <strain evidence="1">12Hb</strain>
    </source>
</reference>